<dbReference type="RefSeq" id="WP_103052219.1">
    <property type="nucleotide sequence ID" value="NZ_POWF01000005.1"/>
</dbReference>
<protein>
    <submittedName>
        <fullName evidence="1">Uncharacterized protein</fullName>
    </submittedName>
</protein>
<dbReference type="AlphaFoldDB" id="A0A2K1DXZ0"/>
<reference evidence="1 2" key="1">
    <citation type="submission" date="2018-01" db="EMBL/GenBank/DDBJ databases">
        <title>The draft genome of Hanstruepera neustonica JCM19743.</title>
        <authorList>
            <person name="He R.-H."/>
            <person name="Du Z.-J."/>
        </authorList>
    </citation>
    <scope>NUCLEOTIDE SEQUENCE [LARGE SCALE GENOMIC DNA]</scope>
    <source>
        <strain evidence="1 2">JCM19743</strain>
    </source>
</reference>
<dbReference type="EMBL" id="POWF01000005">
    <property type="protein sequence ID" value="PNQ72883.1"/>
    <property type="molecule type" value="Genomic_DNA"/>
</dbReference>
<name>A0A2K1DXZ0_9FLAO</name>
<dbReference type="OrthoDB" id="1429742at2"/>
<evidence type="ECO:0000313" key="1">
    <source>
        <dbReference type="EMBL" id="PNQ72883.1"/>
    </source>
</evidence>
<accession>A0A2K1DXZ0</accession>
<comment type="caution">
    <text evidence="1">The sequence shown here is derived from an EMBL/GenBank/DDBJ whole genome shotgun (WGS) entry which is preliminary data.</text>
</comment>
<gene>
    <name evidence="1" type="ORF">C1T31_09245</name>
</gene>
<keyword evidence="2" id="KW-1185">Reference proteome</keyword>
<dbReference type="Proteomes" id="UP000236641">
    <property type="component" value="Unassembled WGS sequence"/>
</dbReference>
<sequence>MRDIEKLIKEIIPPPTREEREGFTNDKIIAGLNKEEFLEVEKRLIEELNEKDDLLIGQTLVDMKSENALPVLAKRLEQKDSHFEKITWAALINDLKKGDSEMEKIAFEQFEKLEFIYAVQGWIFMDLIKFNSPRISERIEKYVNHKYDLVAHHAKMVLNYNGYADSYNYVEPKKWWNFGNKKTNQNNV</sequence>
<evidence type="ECO:0000313" key="2">
    <source>
        <dbReference type="Proteomes" id="UP000236641"/>
    </source>
</evidence>
<organism evidence="1 2">
    <name type="scientific">Hanstruepera neustonica</name>
    <dbReference type="NCBI Taxonomy" id="1445657"/>
    <lineage>
        <taxon>Bacteria</taxon>
        <taxon>Pseudomonadati</taxon>
        <taxon>Bacteroidota</taxon>
        <taxon>Flavobacteriia</taxon>
        <taxon>Flavobacteriales</taxon>
        <taxon>Flavobacteriaceae</taxon>
        <taxon>Hanstruepera</taxon>
    </lineage>
</organism>
<proteinExistence type="predicted"/>